<reference evidence="1 2" key="1">
    <citation type="submission" date="2017-01" db="EMBL/GenBank/DDBJ databases">
        <title>Bacillus cereus isolates.</title>
        <authorList>
            <person name="Beno S.M."/>
        </authorList>
    </citation>
    <scope>NUCLEOTIDE SEQUENCE [LARGE SCALE GENOMIC DNA]</scope>
    <source>
        <strain evidence="1 2">FSL M7-1219</strain>
    </source>
</reference>
<dbReference type="SUPFAM" id="SSF140453">
    <property type="entry name" value="EsxAB dimer-like"/>
    <property type="match status" value="1"/>
</dbReference>
<evidence type="ECO:0000313" key="2">
    <source>
        <dbReference type="Proteomes" id="UP000191124"/>
    </source>
</evidence>
<dbReference type="Pfam" id="PF06013">
    <property type="entry name" value="WXG100"/>
    <property type="match status" value="1"/>
</dbReference>
<dbReference type="Proteomes" id="UP000191124">
    <property type="component" value="Unassembled WGS sequence"/>
</dbReference>
<name>A0A1S9UHC6_BACCE</name>
<comment type="caution">
    <text evidence="1">The sequence shown here is derived from an EMBL/GenBank/DDBJ whole genome shotgun (WGS) entry which is preliminary data.</text>
</comment>
<accession>A0A1S9UHC6</accession>
<dbReference type="InterPro" id="IPR036689">
    <property type="entry name" value="ESAT-6-like_sf"/>
</dbReference>
<dbReference type="InterPro" id="IPR010310">
    <property type="entry name" value="T7SS_ESAT-6-like"/>
</dbReference>
<evidence type="ECO:0000313" key="1">
    <source>
        <dbReference type="EMBL" id="OOR21548.1"/>
    </source>
</evidence>
<dbReference type="EMBL" id="MUAL01000074">
    <property type="protein sequence ID" value="OOR21548.1"/>
    <property type="molecule type" value="Genomic_DNA"/>
</dbReference>
<organism evidence="1 2">
    <name type="scientific">Bacillus cereus</name>
    <dbReference type="NCBI Taxonomy" id="1396"/>
    <lineage>
        <taxon>Bacteria</taxon>
        <taxon>Bacillati</taxon>
        <taxon>Bacillota</taxon>
        <taxon>Bacilli</taxon>
        <taxon>Bacillales</taxon>
        <taxon>Bacillaceae</taxon>
        <taxon>Bacillus</taxon>
        <taxon>Bacillus cereus group</taxon>
    </lineage>
</organism>
<protein>
    <submittedName>
        <fullName evidence="1">Type VII secretion protein</fullName>
    </submittedName>
</protein>
<gene>
    <name evidence="1" type="ORF">BW892_23150</name>
</gene>
<dbReference type="NCBIfam" id="TIGR03930">
    <property type="entry name" value="WXG100_ESAT6"/>
    <property type="match status" value="1"/>
</dbReference>
<proteinExistence type="predicted"/>
<dbReference type="RefSeq" id="WP_078181684.1">
    <property type="nucleotide sequence ID" value="NZ_MUAL01000074.1"/>
</dbReference>
<dbReference type="Gene3D" id="1.10.287.850">
    <property type="entry name" value="HP0062-like domain"/>
    <property type="match status" value="1"/>
</dbReference>
<dbReference type="AlphaFoldDB" id="A0A1S9UHC6"/>
<sequence>MGDIKVTPEQLRKVAWSIRSTITNATATQERLKRDIDMISSNWLGSTYMKFNTDFRDSSFKMAQFIIILEPLEKFLLDSANKFEQVDNMDVAIAMASTILTGKPFKGDYKTLTGSTKVNTEDRYRIKTEGSLLEGEYELSENSKLGFKAGHAELEVGLPYKFDTIKEDVLTGKIFGVKGGVTGFEDSLSFKNPYVSEISVTQKFIDASVVYGVEDYTFKDDAEVTIQKYEAKLDRIDIPNIIPFFKDHDLEVRAEFGLGTFGYKFHVGQETGAYVGGGKVGGGLFAKFKKRGEEE</sequence>